<proteinExistence type="predicted"/>
<dbReference type="EMBL" id="JAHKRT010000001">
    <property type="protein sequence ID" value="MBU3076702.1"/>
    <property type="molecule type" value="Genomic_DNA"/>
</dbReference>
<evidence type="ECO:0000313" key="2">
    <source>
        <dbReference type="Proteomes" id="UP000776276"/>
    </source>
</evidence>
<evidence type="ECO:0008006" key="3">
    <source>
        <dbReference type="Google" id="ProtNLM"/>
    </source>
</evidence>
<gene>
    <name evidence="1" type="ORF">KOF26_02390</name>
</gene>
<reference evidence="1 2" key="1">
    <citation type="submission" date="2021-06" db="EMBL/GenBank/DDBJ databases">
        <title>Sphingomonas sp. XMGL2, whole genome shotgun sequencing project.</title>
        <authorList>
            <person name="Zhao G."/>
            <person name="Shen L."/>
        </authorList>
    </citation>
    <scope>NUCLEOTIDE SEQUENCE [LARGE SCALE GENOMIC DNA]</scope>
    <source>
        <strain evidence="1 2">XMGL2</strain>
    </source>
</reference>
<comment type="caution">
    <text evidence="1">The sequence shown here is derived from an EMBL/GenBank/DDBJ whole genome shotgun (WGS) entry which is preliminary data.</text>
</comment>
<keyword evidence="2" id="KW-1185">Reference proteome</keyword>
<organism evidence="1 2">
    <name type="scientific">Sphingomonas quercus</name>
    <dbReference type="NCBI Taxonomy" id="2842451"/>
    <lineage>
        <taxon>Bacteria</taxon>
        <taxon>Pseudomonadati</taxon>
        <taxon>Pseudomonadota</taxon>
        <taxon>Alphaproteobacteria</taxon>
        <taxon>Sphingomonadales</taxon>
        <taxon>Sphingomonadaceae</taxon>
        <taxon>Sphingomonas</taxon>
    </lineage>
</organism>
<name>A0ABS6BGJ6_9SPHN</name>
<accession>A0ABS6BGJ6</accession>
<sequence>MAQTFKPTQKMADNARRGLELRAEFGRGGTEVGVARARQLAERRDVSEADVKSMYSYFARHTVDKRADNWGNPIHPSAGYIAWLLWGGDEGQAWATAKRARINEGE</sequence>
<dbReference type="RefSeq" id="WP_216319327.1">
    <property type="nucleotide sequence ID" value="NZ_JAHKRT010000001.1"/>
</dbReference>
<evidence type="ECO:0000313" key="1">
    <source>
        <dbReference type="EMBL" id="MBU3076702.1"/>
    </source>
</evidence>
<dbReference type="Proteomes" id="UP000776276">
    <property type="component" value="Unassembled WGS sequence"/>
</dbReference>
<protein>
    <recommendedName>
        <fullName evidence="3">DNA-binding protein</fullName>
    </recommendedName>
</protein>